<evidence type="ECO:0000313" key="1">
    <source>
        <dbReference type="EMBL" id="GAA4392145.1"/>
    </source>
</evidence>
<evidence type="ECO:0000313" key="2">
    <source>
        <dbReference type="Proteomes" id="UP001500454"/>
    </source>
</evidence>
<protein>
    <submittedName>
        <fullName evidence="1">Uncharacterized protein</fullName>
    </submittedName>
</protein>
<reference evidence="2" key="1">
    <citation type="journal article" date="2019" name="Int. J. Syst. Evol. Microbiol.">
        <title>The Global Catalogue of Microorganisms (GCM) 10K type strain sequencing project: providing services to taxonomists for standard genome sequencing and annotation.</title>
        <authorList>
            <consortium name="The Broad Institute Genomics Platform"/>
            <consortium name="The Broad Institute Genome Sequencing Center for Infectious Disease"/>
            <person name="Wu L."/>
            <person name="Ma J."/>
        </authorList>
    </citation>
    <scope>NUCLEOTIDE SEQUENCE [LARGE SCALE GENOMIC DNA]</scope>
    <source>
        <strain evidence="2">JCM 17924</strain>
    </source>
</reference>
<comment type="caution">
    <text evidence="1">The sequence shown here is derived from an EMBL/GenBank/DDBJ whole genome shotgun (WGS) entry which is preliminary data.</text>
</comment>
<proteinExistence type="predicted"/>
<organism evidence="1 2">
    <name type="scientific">Hymenobacter koreensis</name>
    <dbReference type="NCBI Taxonomy" id="1084523"/>
    <lineage>
        <taxon>Bacteria</taxon>
        <taxon>Pseudomonadati</taxon>
        <taxon>Bacteroidota</taxon>
        <taxon>Cytophagia</taxon>
        <taxon>Cytophagales</taxon>
        <taxon>Hymenobacteraceae</taxon>
        <taxon>Hymenobacter</taxon>
    </lineage>
</organism>
<gene>
    <name evidence="1" type="ORF">GCM10023186_42280</name>
</gene>
<keyword evidence="2" id="KW-1185">Reference proteome</keyword>
<dbReference type="EMBL" id="BAABHA010000015">
    <property type="protein sequence ID" value="GAA4392145.1"/>
    <property type="molecule type" value="Genomic_DNA"/>
</dbReference>
<accession>A0ABP8JK41</accession>
<dbReference type="Proteomes" id="UP001500454">
    <property type="component" value="Unassembled WGS sequence"/>
</dbReference>
<name>A0ABP8JK41_9BACT</name>
<sequence length="84" mass="9300">MNTTFEDVEAFRFQLGGSEFINLTLQMVGADLKGFQLEPGAESSLLATVHDLCQKRGHAYPNNGAWATENDWLIVYDLPSAIKP</sequence>